<evidence type="ECO:0000256" key="1">
    <source>
        <dbReference type="ARBA" id="ARBA00004141"/>
    </source>
</evidence>
<dbReference type="InterPro" id="IPR003752">
    <property type="entry name" value="DiS_bond_form_DsbB/BdbC"/>
</dbReference>
<keyword evidence="3 5" id="KW-1133">Transmembrane helix</keyword>
<feature type="transmembrane region" description="Helical" evidence="5">
    <location>
        <begin position="105"/>
        <end position="125"/>
    </location>
</feature>
<evidence type="ECO:0000313" key="7">
    <source>
        <dbReference type="Proteomes" id="UP001193035"/>
    </source>
</evidence>
<feature type="transmembrane region" description="Helical" evidence="5">
    <location>
        <begin position="66"/>
        <end position="85"/>
    </location>
</feature>
<keyword evidence="2 5" id="KW-0812">Transmembrane</keyword>
<dbReference type="InterPro" id="IPR023380">
    <property type="entry name" value="DsbB-like_sf"/>
</dbReference>
<reference evidence="6 7" key="1">
    <citation type="submission" date="2019-05" db="EMBL/GenBank/DDBJ databases">
        <title>Ruegeria sp. nov., isolated from tidal flat.</title>
        <authorList>
            <person name="Kim W."/>
        </authorList>
    </citation>
    <scope>NUCLEOTIDE SEQUENCE [LARGE SCALE GENOMIC DNA]</scope>
    <source>
        <strain evidence="6 7">CAU 1488</strain>
    </source>
</reference>
<gene>
    <name evidence="6" type="ORF">FGK63_15705</name>
</gene>
<protein>
    <submittedName>
        <fullName evidence="6">Disulfide bond formation protein B</fullName>
    </submittedName>
</protein>
<keyword evidence="7" id="KW-1185">Reference proteome</keyword>
<comment type="caution">
    <text evidence="6">The sequence shown here is derived from an EMBL/GenBank/DDBJ whole genome shotgun (WGS) entry which is preliminary data.</text>
</comment>
<proteinExistence type="predicted"/>
<dbReference type="EMBL" id="VCPD01000006">
    <property type="protein sequence ID" value="TMV05720.1"/>
    <property type="molecule type" value="Genomic_DNA"/>
</dbReference>
<feature type="transmembrane region" description="Helical" evidence="5">
    <location>
        <begin position="40"/>
        <end position="59"/>
    </location>
</feature>
<dbReference type="Gene3D" id="1.20.1550.10">
    <property type="entry name" value="DsbB-like"/>
    <property type="match status" value="1"/>
</dbReference>
<evidence type="ECO:0000313" key="6">
    <source>
        <dbReference type="EMBL" id="TMV05720.1"/>
    </source>
</evidence>
<dbReference type="Proteomes" id="UP001193035">
    <property type="component" value="Unassembled WGS sequence"/>
</dbReference>
<sequence length="191" mass="20717">MTAEMSRTLNALGMLAVCVVLILAYVYQVALYELPCPLCLLQRVGFVAVGFGLGLNLLYGARPRNYGLMLIAAIFGVSVSIRQILLHIVPGTGHYGSPVLGLHYYTWAGIFFFLIILGTAVMLLFEGQYRSAEQAADRQRFGGSNLAKVSFFLMLGLALVNAVSTLLECGPGICADPPTDYELIDKMEKDG</sequence>
<evidence type="ECO:0000256" key="3">
    <source>
        <dbReference type="ARBA" id="ARBA00022989"/>
    </source>
</evidence>
<comment type="subcellular location">
    <subcellularLocation>
        <location evidence="1">Membrane</location>
        <topology evidence="1">Multi-pass membrane protein</topology>
    </subcellularLocation>
</comment>
<feature type="transmembrane region" description="Helical" evidence="5">
    <location>
        <begin position="9"/>
        <end position="28"/>
    </location>
</feature>
<dbReference type="Pfam" id="PF02600">
    <property type="entry name" value="DsbB"/>
    <property type="match status" value="1"/>
</dbReference>
<organism evidence="6 7">
    <name type="scientific">Ruegeria sediminis</name>
    <dbReference type="NCBI Taxonomy" id="2583820"/>
    <lineage>
        <taxon>Bacteria</taxon>
        <taxon>Pseudomonadati</taxon>
        <taxon>Pseudomonadota</taxon>
        <taxon>Alphaproteobacteria</taxon>
        <taxon>Rhodobacterales</taxon>
        <taxon>Roseobacteraceae</taxon>
        <taxon>Ruegeria</taxon>
    </lineage>
</organism>
<name>A0ABY2WUL7_9RHOB</name>
<feature type="transmembrane region" description="Helical" evidence="5">
    <location>
        <begin position="146"/>
        <end position="167"/>
    </location>
</feature>
<accession>A0ABY2WUL7</accession>
<keyword evidence="4 5" id="KW-0472">Membrane</keyword>
<dbReference type="SUPFAM" id="SSF158442">
    <property type="entry name" value="DsbB-like"/>
    <property type="match status" value="1"/>
</dbReference>
<evidence type="ECO:0000256" key="4">
    <source>
        <dbReference type="ARBA" id="ARBA00023136"/>
    </source>
</evidence>
<evidence type="ECO:0000256" key="2">
    <source>
        <dbReference type="ARBA" id="ARBA00022692"/>
    </source>
</evidence>
<evidence type="ECO:0000256" key="5">
    <source>
        <dbReference type="SAM" id="Phobius"/>
    </source>
</evidence>